<protein>
    <recommendedName>
        <fullName evidence="4">DUF3576 domain-containing protein</fullName>
    </recommendedName>
</protein>
<dbReference type="InterPro" id="IPR021959">
    <property type="entry name" value="DUF3576"/>
</dbReference>
<dbReference type="Pfam" id="PF12100">
    <property type="entry name" value="DUF3576"/>
    <property type="match status" value="1"/>
</dbReference>
<evidence type="ECO:0000313" key="2">
    <source>
        <dbReference type="EMBL" id="SIS19060.1"/>
    </source>
</evidence>
<keyword evidence="3" id="KW-1185">Reference proteome</keyword>
<accession>A0A1N7H2S7</accession>
<feature type="signal peptide" evidence="1">
    <location>
        <begin position="1"/>
        <end position="23"/>
    </location>
</feature>
<name>A0A1N7H2S7_9RHOB</name>
<dbReference type="OrthoDB" id="8479681at2"/>
<dbReference type="PROSITE" id="PS51257">
    <property type="entry name" value="PROKAR_LIPOPROTEIN"/>
    <property type="match status" value="1"/>
</dbReference>
<dbReference type="RefSeq" id="WP_076534272.1">
    <property type="nucleotide sequence ID" value="NZ_CANNEL010000007.1"/>
</dbReference>
<dbReference type="EMBL" id="FTNV01000002">
    <property type="protein sequence ID" value="SIS19060.1"/>
    <property type="molecule type" value="Genomic_DNA"/>
</dbReference>
<dbReference type="STRING" id="573024.SAMN05216208_2917"/>
<feature type="chain" id="PRO_5009942351" description="DUF3576 domain-containing protein" evidence="1">
    <location>
        <begin position="24"/>
        <end position="166"/>
    </location>
</feature>
<keyword evidence="1" id="KW-0732">Signal</keyword>
<dbReference type="Proteomes" id="UP000186019">
    <property type="component" value="Unassembled WGS sequence"/>
</dbReference>
<dbReference type="AlphaFoldDB" id="A0A1N7H2S7"/>
<evidence type="ECO:0000256" key="1">
    <source>
        <dbReference type="SAM" id="SignalP"/>
    </source>
</evidence>
<reference evidence="2 3" key="1">
    <citation type="submission" date="2017-01" db="EMBL/GenBank/DDBJ databases">
        <authorList>
            <person name="Mah S.A."/>
            <person name="Swanson W.J."/>
            <person name="Moy G.W."/>
            <person name="Vacquier V.D."/>
        </authorList>
    </citation>
    <scope>NUCLEOTIDE SEQUENCE [LARGE SCALE GENOMIC DNA]</scope>
    <source>
        <strain evidence="2 3">DSM 29590</strain>
    </source>
</reference>
<organism evidence="2 3">
    <name type="scientific">Roseovarius nanhaiticus</name>
    <dbReference type="NCBI Taxonomy" id="573024"/>
    <lineage>
        <taxon>Bacteria</taxon>
        <taxon>Pseudomonadati</taxon>
        <taxon>Pseudomonadota</taxon>
        <taxon>Alphaproteobacteria</taxon>
        <taxon>Rhodobacterales</taxon>
        <taxon>Roseobacteraceae</taxon>
        <taxon>Roseovarius</taxon>
    </lineage>
</organism>
<sequence>MMLYSVKRAVCALAALTILGACGDEPATFDPDAVVVESGREAKGPARVGVKPSEPGGSILDIFRGGDASVKVNRYLWTASLQVLDFLPIQSADPFTGVISTGYGIPPGGGRAYRATILISDPALDARSLNVALSSQSGPVDADTRRAVEDAILSRARQLRIQAENY</sequence>
<evidence type="ECO:0008006" key="4">
    <source>
        <dbReference type="Google" id="ProtNLM"/>
    </source>
</evidence>
<proteinExistence type="predicted"/>
<evidence type="ECO:0000313" key="3">
    <source>
        <dbReference type="Proteomes" id="UP000186019"/>
    </source>
</evidence>
<gene>
    <name evidence="2" type="ORF">SAMN05421666_2402</name>
</gene>